<comment type="caution">
    <text evidence="1">The sequence shown here is derived from an EMBL/GenBank/DDBJ whole genome shotgun (WGS) entry which is preliminary data.</text>
</comment>
<dbReference type="AlphaFoldDB" id="D1PM42"/>
<proteinExistence type="predicted"/>
<gene>
    <name evidence="1" type="ORF">SUBVAR_05400</name>
</gene>
<accession>D1PM42</accession>
<keyword evidence="2" id="KW-1185">Reference proteome</keyword>
<protein>
    <submittedName>
        <fullName evidence="1">Uncharacterized protein</fullName>
    </submittedName>
</protein>
<dbReference type="Proteomes" id="UP000003438">
    <property type="component" value="Unassembled WGS sequence"/>
</dbReference>
<dbReference type="EMBL" id="ACBY02000023">
    <property type="protein sequence ID" value="EFB75627.1"/>
    <property type="molecule type" value="Genomic_DNA"/>
</dbReference>
<dbReference type="STRING" id="411471.SUBVAR_05400"/>
<sequence length="58" mass="6920">MRNLYSQYLRSILQYKFVFTIGMQRPARQSFQRFPIYGSPQKEKAVWDPYPIPLSSCS</sequence>
<evidence type="ECO:0000313" key="1">
    <source>
        <dbReference type="EMBL" id="EFB75627.1"/>
    </source>
</evidence>
<reference evidence="1" key="1">
    <citation type="submission" date="2009-12" db="EMBL/GenBank/DDBJ databases">
        <authorList>
            <person name="Weinstock G."/>
            <person name="Sodergren E."/>
            <person name="Clifton S."/>
            <person name="Fulton L."/>
            <person name="Fulton B."/>
            <person name="Courtney L."/>
            <person name="Fronick C."/>
            <person name="Harrison M."/>
            <person name="Strong C."/>
            <person name="Farmer C."/>
            <person name="Delahaunty K."/>
            <person name="Markovic C."/>
            <person name="Hall O."/>
            <person name="Minx P."/>
            <person name="Tomlinson C."/>
            <person name="Mitreva M."/>
            <person name="Nelson J."/>
            <person name="Hou S."/>
            <person name="Wollam A."/>
            <person name="Pepin K.H."/>
            <person name="Johnson M."/>
            <person name="Bhonagiri V."/>
            <person name="Nash W.E."/>
            <person name="Warren W."/>
            <person name="Chinwalla A."/>
            <person name="Mardis E.R."/>
            <person name="Wilson R.K."/>
        </authorList>
    </citation>
    <scope>NUCLEOTIDE SEQUENCE [LARGE SCALE GENOMIC DNA]</scope>
    <source>
        <strain evidence="1">DSM 15176</strain>
    </source>
</reference>
<dbReference type="HOGENOM" id="CLU_2977558_0_0_9"/>
<name>D1PM42_9FIRM</name>
<organism evidence="1 2">
    <name type="scientific">Subdoligranulum variabile DSM 15176</name>
    <dbReference type="NCBI Taxonomy" id="411471"/>
    <lineage>
        <taxon>Bacteria</taxon>
        <taxon>Bacillati</taxon>
        <taxon>Bacillota</taxon>
        <taxon>Clostridia</taxon>
        <taxon>Eubacteriales</taxon>
        <taxon>Oscillospiraceae</taxon>
        <taxon>Subdoligranulum</taxon>
    </lineage>
</organism>
<evidence type="ECO:0000313" key="2">
    <source>
        <dbReference type="Proteomes" id="UP000003438"/>
    </source>
</evidence>